<evidence type="ECO:0000313" key="5">
    <source>
        <dbReference type="EMBL" id="KGD64061.1"/>
    </source>
</evidence>
<name>A0A095SHG7_9GAMM</name>
<dbReference type="GO" id="GO:0008170">
    <property type="term" value="F:N-methyltransferase activity"/>
    <property type="evidence" value="ECO:0007669"/>
    <property type="project" value="InterPro"/>
</dbReference>
<keyword evidence="6" id="KW-1185">Reference proteome</keyword>
<protein>
    <recommendedName>
        <fullName evidence="3">Methyltransferase</fullName>
        <ecNumber evidence="3">2.1.1.-</ecNumber>
    </recommendedName>
</protein>
<dbReference type="PRINTS" id="PR00508">
    <property type="entry name" value="S21N4MTFRASE"/>
</dbReference>
<feature type="domain" description="DNA methylase N-4/N-6" evidence="4">
    <location>
        <begin position="37"/>
        <end position="86"/>
    </location>
</feature>
<dbReference type="EC" id="2.1.1.-" evidence="3"/>
<dbReference type="AlphaFoldDB" id="A0A095SHG7"/>
<evidence type="ECO:0000259" key="4">
    <source>
        <dbReference type="Pfam" id="PF01555"/>
    </source>
</evidence>
<gene>
    <name evidence="5" type="ORF">Y5S_02601</name>
</gene>
<dbReference type="InterPro" id="IPR029063">
    <property type="entry name" value="SAM-dependent_MTases_sf"/>
</dbReference>
<dbReference type="CDD" id="cd02440">
    <property type="entry name" value="AdoMet_MTases"/>
    <property type="match status" value="1"/>
</dbReference>
<accession>A0A095SHG7</accession>
<dbReference type="Gene3D" id="3.40.50.150">
    <property type="entry name" value="Vaccinia Virus protein VP39"/>
    <property type="match status" value="2"/>
</dbReference>
<evidence type="ECO:0000313" key="6">
    <source>
        <dbReference type="Proteomes" id="UP000029444"/>
    </source>
</evidence>
<dbReference type="STRING" id="1177154.Y5S_02601"/>
<keyword evidence="2" id="KW-0808">Transferase</keyword>
<dbReference type="SUPFAM" id="SSF53335">
    <property type="entry name" value="S-adenosyl-L-methionine-dependent methyltransferases"/>
    <property type="match status" value="1"/>
</dbReference>
<keyword evidence="1" id="KW-0489">Methyltransferase</keyword>
<reference evidence="5 6" key="1">
    <citation type="submission" date="2012-09" db="EMBL/GenBank/DDBJ databases">
        <title>Genome Sequence of alkane-degrading Bacterium Alcanivorax sp. 19-m-6.</title>
        <authorList>
            <person name="Lai Q."/>
            <person name="Shao Z."/>
        </authorList>
    </citation>
    <scope>NUCLEOTIDE SEQUENCE [LARGE SCALE GENOMIC DNA]</scope>
    <source>
        <strain evidence="5 6">19-m-6</strain>
    </source>
</reference>
<dbReference type="GO" id="GO:0003677">
    <property type="term" value="F:DNA binding"/>
    <property type="evidence" value="ECO:0007669"/>
    <property type="project" value="InterPro"/>
</dbReference>
<dbReference type="InterPro" id="IPR001091">
    <property type="entry name" value="RM_Methyltransferase"/>
</dbReference>
<dbReference type="GO" id="GO:0032259">
    <property type="term" value="P:methylation"/>
    <property type="evidence" value="ECO:0007669"/>
    <property type="project" value="UniProtKB-KW"/>
</dbReference>
<dbReference type="InterPro" id="IPR002941">
    <property type="entry name" value="DNA_methylase_N4/N6"/>
</dbReference>
<dbReference type="EMBL" id="ARXV01000011">
    <property type="protein sequence ID" value="KGD64061.1"/>
    <property type="molecule type" value="Genomic_DNA"/>
</dbReference>
<dbReference type="eggNOG" id="COG0863">
    <property type="taxonomic scope" value="Bacteria"/>
</dbReference>
<proteinExistence type="inferred from homology"/>
<organism evidence="5 6">
    <name type="scientific">Alcanivorax nanhaiticus</name>
    <dbReference type="NCBI Taxonomy" id="1177154"/>
    <lineage>
        <taxon>Bacteria</taxon>
        <taxon>Pseudomonadati</taxon>
        <taxon>Pseudomonadota</taxon>
        <taxon>Gammaproteobacteria</taxon>
        <taxon>Oceanospirillales</taxon>
        <taxon>Alcanivoracaceae</taxon>
        <taxon>Alcanivorax</taxon>
    </lineage>
</organism>
<comment type="similarity">
    <text evidence="3">Belongs to the N(4)/N(6)-methyltransferase family.</text>
</comment>
<dbReference type="Proteomes" id="UP000029444">
    <property type="component" value="Unassembled WGS sequence"/>
</dbReference>
<dbReference type="Pfam" id="PF01555">
    <property type="entry name" value="N6_N4_Mtase"/>
    <property type="match status" value="1"/>
</dbReference>
<evidence type="ECO:0000256" key="1">
    <source>
        <dbReference type="ARBA" id="ARBA00022603"/>
    </source>
</evidence>
<dbReference type="RefSeq" id="WP_052041606.1">
    <property type="nucleotide sequence ID" value="NZ_ARXV01000011.1"/>
</dbReference>
<dbReference type="PATRIC" id="fig|1177154.3.peg.2634"/>
<sequence length="368" mass="40613">MPNSWLHLDANQDTHALDHTLASNDPFAARDRGWVEQMRPFVRELSQPGDRVLDPFAGFASTLVAACQEGRQGVGIEIEPGRLHTARQRLDELGLEHATLIQGDCETALANMEPVDLVLTSLPYFGCGMESAHHGQLYGAGSYAHFLQKVRGILKALKPIIKPGAYIVVGAENLQLDGLWVPQAWDVARLLAERFRFIEERVIVYDRPHTDSTSPRSNRAHEYMLVAQNSARVCDRDAAMSLLQLLQADFPQAMVIGSFARWLKGEAVTPSDVDLLLPNDSRVLQPLTQWLESRGFQLTRWGAPLQATMTTQAMAGANYLRAERLAATGSTLTLDLAFHADPQVYPQLAGKAETRQGIICLSEPVDLG</sequence>
<evidence type="ECO:0000256" key="3">
    <source>
        <dbReference type="RuleBase" id="RU362026"/>
    </source>
</evidence>
<comment type="caution">
    <text evidence="5">The sequence shown here is derived from an EMBL/GenBank/DDBJ whole genome shotgun (WGS) entry which is preliminary data.</text>
</comment>
<evidence type="ECO:0000256" key="2">
    <source>
        <dbReference type="ARBA" id="ARBA00022679"/>
    </source>
</evidence>
<dbReference type="OrthoDB" id="9816043at2"/>